<accession>A0A2G8K6M0</accession>
<dbReference type="PANTHER" id="PTHR32055:SF1">
    <property type="entry name" value="INTEGRIN BETA-1-BINDING PROTEIN 1"/>
    <property type="match status" value="1"/>
</dbReference>
<dbReference type="AlphaFoldDB" id="A0A2G8K6M0"/>
<dbReference type="Proteomes" id="UP000230750">
    <property type="component" value="Unassembled WGS sequence"/>
</dbReference>
<gene>
    <name evidence="2" type="ORF">BSL78_19476</name>
</gene>
<name>A0A2G8K6M0_STIJA</name>
<dbReference type="EMBL" id="MRZV01000834">
    <property type="protein sequence ID" value="PIK43666.1"/>
    <property type="molecule type" value="Genomic_DNA"/>
</dbReference>
<dbReference type="Gene3D" id="6.20.360.10">
    <property type="match status" value="1"/>
</dbReference>
<sequence length="223" mass="25257">MSSGCCCFPVPRRRSGREQGSGGLTRMPSNPPTNTTWIPPDPNEGTIGNVEDEAFEHFPPTSDHRRSFFRDVTNVDHSRPLNLSATFNLRYCGMLQSVQGLGHSEEDHQDLIMTIGQAQGNGQFKFSDNHNDKVTLHLSKYGIKITDAGIQQHMATRWRHSLLEVIRTVYFVDITRKTYLAIKLGKFGEDIYDSLLFECEKDQAAEICRIMQMLFDAICSPDE</sequence>
<evidence type="ECO:0000313" key="3">
    <source>
        <dbReference type="Proteomes" id="UP000230750"/>
    </source>
</evidence>
<protein>
    <submittedName>
        <fullName evidence="2">Uncharacterized protein</fullName>
    </submittedName>
</protein>
<dbReference type="GO" id="GO:0030027">
    <property type="term" value="C:lamellipodium"/>
    <property type="evidence" value="ECO:0007669"/>
    <property type="project" value="TreeGrafter"/>
</dbReference>
<evidence type="ECO:0000313" key="2">
    <source>
        <dbReference type="EMBL" id="PIK43666.1"/>
    </source>
</evidence>
<dbReference type="GO" id="GO:0005856">
    <property type="term" value="C:cytoskeleton"/>
    <property type="evidence" value="ECO:0007669"/>
    <property type="project" value="TreeGrafter"/>
</dbReference>
<dbReference type="InterPro" id="IPR019517">
    <property type="entry name" value="Integrin-bd_ICAP-1"/>
</dbReference>
<feature type="region of interest" description="Disordered" evidence="1">
    <location>
        <begin position="11"/>
        <end position="42"/>
    </location>
</feature>
<keyword evidence="3" id="KW-1185">Reference proteome</keyword>
<dbReference type="GO" id="GO:0005178">
    <property type="term" value="F:integrin binding"/>
    <property type="evidence" value="ECO:0007669"/>
    <property type="project" value="TreeGrafter"/>
</dbReference>
<evidence type="ECO:0000256" key="1">
    <source>
        <dbReference type="SAM" id="MobiDB-lite"/>
    </source>
</evidence>
<proteinExistence type="predicted"/>
<reference evidence="2 3" key="1">
    <citation type="journal article" date="2017" name="PLoS Biol.">
        <title>The sea cucumber genome provides insights into morphological evolution and visceral regeneration.</title>
        <authorList>
            <person name="Zhang X."/>
            <person name="Sun L."/>
            <person name="Yuan J."/>
            <person name="Sun Y."/>
            <person name="Gao Y."/>
            <person name="Zhang L."/>
            <person name="Li S."/>
            <person name="Dai H."/>
            <person name="Hamel J.F."/>
            <person name="Liu C."/>
            <person name="Yu Y."/>
            <person name="Liu S."/>
            <person name="Lin W."/>
            <person name="Guo K."/>
            <person name="Jin S."/>
            <person name="Xu P."/>
            <person name="Storey K.B."/>
            <person name="Huan P."/>
            <person name="Zhang T."/>
            <person name="Zhou Y."/>
            <person name="Zhang J."/>
            <person name="Lin C."/>
            <person name="Li X."/>
            <person name="Xing L."/>
            <person name="Huo D."/>
            <person name="Sun M."/>
            <person name="Wang L."/>
            <person name="Mercier A."/>
            <person name="Li F."/>
            <person name="Yang H."/>
            <person name="Xiang J."/>
        </authorList>
    </citation>
    <scope>NUCLEOTIDE SEQUENCE [LARGE SCALE GENOMIC DNA]</scope>
    <source>
        <strain evidence="2">Shaxun</strain>
        <tissue evidence="2">Muscle</tissue>
    </source>
</reference>
<dbReference type="OrthoDB" id="10060702at2759"/>
<dbReference type="PANTHER" id="PTHR32055">
    <property type="entry name" value="INTEGRIN BETA-1-BINDING PROTEIN 1"/>
    <property type="match status" value="1"/>
</dbReference>
<comment type="caution">
    <text evidence="2">The sequence shown here is derived from an EMBL/GenBank/DDBJ whole genome shotgun (WGS) entry which is preliminary data.</text>
</comment>
<dbReference type="GO" id="GO:1900025">
    <property type="term" value="P:negative regulation of substrate adhesion-dependent cell spreading"/>
    <property type="evidence" value="ECO:0007669"/>
    <property type="project" value="TreeGrafter"/>
</dbReference>
<organism evidence="2 3">
    <name type="scientific">Stichopus japonicus</name>
    <name type="common">Sea cucumber</name>
    <dbReference type="NCBI Taxonomy" id="307972"/>
    <lineage>
        <taxon>Eukaryota</taxon>
        <taxon>Metazoa</taxon>
        <taxon>Echinodermata</taxon>
        <taxon>Eleutherozoa</taxon>
        <taxon>Echinozoa</taxon>
        <taxon>Holothuroidea</taxon>
        <taxon>Aspidochirotacea</taxon>
        <taxon>Aspidochirotida</taxon>
        <taxon>Stichopodidae</taxon>
        <taxon>Apostichopus</taxon>
    </lineage>
</organism>
<dbReference type="Pfam" id="PF10480">
    <property type="entry name" value="ICAP-1_inte_bdg"/>
    <property type="match status" value="1"/>
</dbReference>
<dbReference type="GO" id="GO:0001726">
    <property type="term" value="C:ruffle"/>
    <property type="evidence" value="ECO:0007669"/>
    <property type="project" value="TreeGrafter"/>
</dbReference>
<dbReference type="GO" id="GO:0071944">
    <property type="term" value="C:cell periphery"/>
    <property type="evidence" value="ECO:0007669"/>
    <property type="project" value="TreeGrafter"/>
</dbReference>
<dbReference type="GO" id="GO:0051895">
    <property type="term" value="P:negative regulation of focal adhesion assembly"/>
    <property type="evidence" value="ECO:0007669"/>
    <property type="project" value="TreeGrafter"/>
</dbReference>